<protein>
    <recommendedName>
        <fullName evidence="3">DUF2971 domain-containing protein</fullName>
    </recommendedName>
</protein>
<dbReference type="Proteomes" id="UP000198542">
    <property type="component" value="Unassembled WGS sequence"/>
</dbReference>
<gene>
    <name evidence="1" type="ORF">SAMN04490187_4583</name>
</gene>
<evidence type="ECO:0000313" key="2">
    <source>
        <dbReference type="Proteomes" id="UP000198542"/>
    </source>
</evidence>
<evidence type="ECO:0000313" key="1">
    <source>
        <dbReference type="EMBL" id="SEC49376.1"/>
    </source>
</evidence>
<evidence type="ECO:0008006" key="3">
    <source>
        <dbReference type="Google" id="ProtNLM"/>
    </source>
</evidence>
<dbReference type="AlphaFoldDB" id="A0A1H4SYY0"/>
<proteinExistence type="predicted"/>
<reference evidence="2" key="1">
    <citation type="submission" date="2016-10" db="EMBL/GenBank/DDBJ databases">
        <authorList>
            <person name="Varghese N."/>
            <person name="Submissions S."/>
        </authorList>
    </citation>
    <scope>NUCLEOTIDE SEQUENCE [LARGE SCALE GENOMIC DNA]</scope>
    <source>
        <strain evidence="2">BS3660</strain>
    </source>
</reference>
<keyword evidence="2" id="KW-1185">Reference proteome</keyword>
<organism evidence="1 2">
    <name type="scientific">Pseudomonas jessenii</name>
    <dbReference type="NCBI Taxonomy" id="77298"/>
    <lineage>
        <taxon>Bacteria</taxon>
        <taxon>Pseudomonadati</taxon>
        <taxon>Pseudomonadota</taxon>
        <taxon>Gammaproteobacteria</taxon>
        <taxon>Pseudomonadales</taxon>
        <taxon>Pseudomonadaceae</taxon>
        <taxon>Pseudomonas</taxon>
    </lineage>
</organism>
<sequence length="337" mass="37799">MTQVPVNPTDISEHRQVNKVEGKPYRTGFLNAFWGGSDTSDPRVLLRARRENVLSSSQSLHHYTSLSGLKGIIEENGFWASDNRFMNDAEESWNGIKLAREVLQHKAKRSSEPAFASILRNVDELLASPRQYGHLVACFSTARDDLGQWRGYGAGGVCLCLGTVGEAEAPLFFGPDHLPYKAIYDDLRKRVLLLSVLRGFEREYALDRIAMASKWPNNHDEHYTQQLHLKISGCILGFKDRAFQNEAEARIVLSHQQVDSYEGGLRFRVSPLGIIPYLRTGDHLAIKKDGGRLPLREIIVGPAPHQELVAQSVETFLRQSGYANTTVSLSQVPYRTP</sequence>
<dbReference type="EMBL" id="FNTC01000002">
    <property type="protein sequence ID" value="SEC49376.1"/>
    <property type="molecule type" value="Genomic_DNA"/>
</dbReference>
<name>A0A1H4SYY0_PSEJE</name>
<accession>A0A1H4SYY0</accession>